<gene>
    <name evidence="2" type="ORF">CANARDRAFT_190234</name>
</gene>
<dbReference type="OrthoDB" id="4089394at2759"/>
<evidence type="ECO:0000256" key="1">
    <source>
        <dbReference type="SAM" id="Phobius"/>
    </source>
</evidence>
<evidence type="ECO:0000313" key="3">
    <source>
        <dbReference type="Proteomes" id="UP000094801"/>
    </source>
</evidence>
<name>A0A1E4T1R8_9ASCO</name>
<keyword evidence="1" id="KW-0472">Membrane</keyword>
<dbReference type="GO" id="GO:0016020">
    <property type="term" value="C:membrane"/>
    <property type="evidence" value="ECO:0007669"/>
    <property type="project" value="InterPro"/>
</dbReference>
<dbReference type="GO" id="GO:0000747">
    <property type="term" value="P:conjugation with cellular fusion"/>
    <property type="evidence" value="ECO:0007669"/>
    <property type="project" value="TreeGrafter"/>
</dbReference>
<evidence type="ECO:0000313" key="2">
    <source>
        <dbReference type="EMBL" id="ODV85671.1"/>
    </source>
</evidence>
<dbReference type="Proteomes" id="UP000094801">
    <property type="component" value="Unassembled WGS sequence"/>
</dbReference>
<feature type="transmembrane region" description="Helical" evidence="1">
    <location>
        <begin position="171"/>
        <end position="190"/>
    </location>
</feature>
<feature type="non-terminal residue" evidence="2">
    <location>
        <position position="1"/>
    </location>
</feature>
<sequence>YFFIKKLPNVFLATLLFINAFLLGFLLLGCESTESSKSSIYLIKYSFNESSSVYPMIESAYNSINETVLSSMVVKVGYMGICIDVNDTMSCTQTFKNSNAVTSIRSKYPSVSIYESSSNSTDSSLSLLELGLEFNQEIIHPYVLIVSFSLNILGLINQIYGSIGFVPYRSVSFLISLILSFICSIIWGVGSMWSHVAVETSVASLSLTSLSILQGEVGNKGRNITWTSFAIFLIVLFFSAWNFIKDLKKKKKEVE</sequence>
<dbReference type="PANTHER" id="PTHR28092:SF1">
    <property type="entry name" value="FACTOR-INDUCED GENE 1 PROTEIN"/>
    <property type="match status" value="1"/>
</dbReference>
<dbReference type="PANTHER" id="PTHR28092">
    <property type="entry name" value="FACTOR-INDUCED GENE 1 PROTEIN"/>
    <property type="match status" value="1"/>
</dbReference>
<keyword evidence="1" id="KW-1133">Transmembrane helix</keyword>
<reference evidence="3" key="1">
    <citation type="submission" date="2016-04" db="EMBL/GenBank/DDBJ databases">
        <title>Comparative genomics of biotechnologically important yeasts.</title>
        <authorList>
            <consortium name="DOE Joint Genome Institute"/>
            <person name="Riley R."/>
            <person name="Haridas S."/>
            <person name="Wolfe K.H."/>
            <person name="Lopes M.R."/>
            <person name="Hittinger C.T."/>
            <person name="Goker M."/>
            <person name="Salamov A."/>
            <person name="Wisecaver J."/>
            <person name="Long T.M."/>
            <person name="Aerts A.L."/>
            <person name="Barry K."/>
            <person name="Choi C."/>
            <person name="Clum A."/>
            <person name="Coughlan A.Y."/>
            <person name="Deshpande S."/>
            <person name="Douglass A.P."/>
            <person name="Hanson S.J."/>
            <person name="Klenk H.-P."/>
            <person name="Labutti K."/>
            <person name="Lapidus A."/>
            <person name="Lindquist E."/>
            <person name="Lipzen A."/>
            <person name="Meier-Kolthoff J.P."/>
            <person name="Ohm R.A."/>
            <person name="Otillar R.P."/>
            <person name="Pangilinan J."/>
            <person name="Peng Y."/>
            <person name="Rokas A."/>
            <person name="Rosa C.A."/>
            <person name="Scheuner C."/>
            <person name="Sibirny A.A."/>
            <person name="Slot J.C."/>
            <person name="Stielow J.B."/>
            <person name="Sun H."/>
            <person name="Kurtzman C.P."/>
            <person name="Blackwell M."/>
            <person name="Grigoriev I.V."/>
            <person name="Jeffries T.W."/>
        </authorList>
    </citation>
    <scope>NUCLEOTIDE SEQUENCE [LARGE SCALE GENOMIC DNA]</scope>
    <source>
        <strain evidence="3">NRRL YB-2248</strain>
    </source>
</reference>
<dbReference type="InterPro" id="IPR033481">
    <property type="entry name" value="Dni1/Fig1"/>
</dbReference>
<feature type="transmembrane region" description="Helical" evidence="1">
    <location>
        <begin position="7"/>
        <end position="28"/>
    </location>
</feature>
<keyword evidence="3" id="KW-1185">Reference proteome</keyword>
<dbReference type="AlphaFoldDB" id="A0A1E4T1R8"/>
<proteinExistence type="predicted"/>
<organism evidence="2 3">
    <name type="scientific">[Candida] arabinofermentans NRRL YB-2248</name>
    <dbReference type="NCBI Taxonomy" id="983967"/>
    <lineage>
        <taxon>Eukaryota</taxon>
        <taxon>Fungi</taxon>
        <taxon>Dikarya</taxon>
        <taxon>Ascomycota</taxon>
        <taxon>Saccharomycotina</taxon>
        <taxon>Pichiomycetes</taxon>
        <taxon>Pichiales</taxon>
        <taxon>Pichiaceae</taxon>
        <taxon>Ogataea</taxon>
        <taxon>Ogataea/Candida clade</taxon>
    </lineage>
</organism>
<keyword evidence="1" id="KW-0812">Transmembrane</keyword>
<dbReference type="GO" id="GO:0043332">
    <property type="term" value="C:mating projection tip"/>
    <property type="evidence" value="ECO:0007669"/>
    <property type="project" value="TreeGrafter"/>
</dbReference>
<accession>A0A1E4T1R8</accession>
<dbReference type="Pfam" id="PF12351">
    <property type="entry name" value="Fig1"/>
    <property type="match status" value="1"/>
</dbReference>
<feature type="non-terminal residue" evidence="2">
    <location>
        <position position="255"/>
    </location>
</feature>
<feature type="transmembrane region" description="Helical" evidence="1">
    <location>
        <begin position="138"/>
        <end position="159"/>
    </location>
</feature>
<protein>
    <submittedName>
        <fullName evidence="2">Uncharacterized protein</fullName>
    </submittedName>
</protein>
<dbReference type="EMBL" id="KV453851">
    <property type="protein sequence ID" value="ODV85671.1"/>
    <property type="molecule type" value="Genomic_DNA"/>
</dbReference>
<feature type="transmembrane region" description="Helical" evidence="1">
    <location>
        <begin position="224"/>
        <end position="244"/>
    </location>
</feature>